<feature type="compositionally biased region" description="Basic and acidic residues" evidence="1">
    <location>
        <begin position="110"/>
        <end position="121"/>
    </location>
</feature>
<keyword evidence="3" id="KW-1185">Reference proteome</keyword>
<comment type="caution">
    <text evidence="2">The sequence shown here is derived from an EMBL/GenBank/DDBJ whole genome shotgun (WGS) entry which is preliminary data.</text>
</comment>
<reference evidence="2" key="1">
    <citation type="submission" date="2021-06" db="EMBL/GenBank/DDBJ databases">
        <title>Parelaphostrongylus tenuis whole genome reference sequence.</title>
        <authorList>
            <person name="Garwood T.J."/>
            <person name="Larsen P.A."/>
            <person name="Fountain-Jones N.M."/>
            <person name="Garbe J.R."/>
            <person name="Macchietto M.G."/>
            <person name="Kania S.A."/>
            <person name="Gerhold R.W."/>
            <person name="Richards J.E."/>
            <person name="Wolf T.M."/>
        </authorList>
    </citation>
    <scope>NUCLEOTIDE SEQUENCE</scope>
    <source>
        <strain evidence="2">MNPRO001-30</strain>
        <tissue evidence="2">Meninges</tissue>
    </source>
</reference>
<gene>
    <name evidence="2" type="ORF">KIN20_018883</name>
</gene>
<dbReference type="AlphaFoldDB" id="A0AAD5N2I8"/>
<dbReference type="EMBL" id="JAHQIW010003759">
    <property type="protein sequence ID" value="KAJ1360022.1"/>
    <property type="molecule type" value="Genomic_DNA"/>
</dbReference>
<evidence type="ECO:0000256" key="1">
    <source>
        <dbReference type="SAM" id="MobiDB-lite"/>
    </source>
</evidence>
<proteinExistence type="predicted"/>
<feature type="region of interest" description="Disordered" evidence="1">
    <location>
        <begin position="106"/>
        <end position="127"/>
    </location>
</feature>
<dbReference type="Proteomes" id="UP001196413">
    <property type="component" value="Unassembled WGS sequence"/>
</dbReference>
<evidence type="ECO:0000313" key="3">
    <source>
        <dbReference type="Proteomes" id="UP001196413"/>
    </source>
</evidence>
<name>A0AAD5N2I8_PARTN</name>
<sequence>MKEKWHGMMLWKYLDSKHAVSANIYRERAMEIGSSIAREAPTTSMLPFYRISEFCHSAGRLVLSFGPRQLLVSYDSDTPGELRSIQQHRILDIQAVKRLLKPQKGTKNTLFEDGRGQKRSTENTSLK</sequence>
<organism evidence="2 3">
    <name type="scientific">Parelaphostrongylus tenuis</name>
    <name type="common">Meningeal worm</name>
    <dbReference type="NCBI Taxonomy" id="148309"/>
    <lineage>
        <taxon>Eukaryota</taxon>
        <taxon>Metazoa</taxon>
        <taxon>Ecdysozoa</taxon>
        <taxon>Nematoda</taxon>
        <taxon>Chromadorea</taxon>
        <taxon>Rhabditida</taxon>
        <taxon>Rhabditina</taxon>
        <taxon>Rhabditomorpha</taxon>
        <taxon>Strongyloidea</taxon>
        <taxon>Metastrongylidae</taxon>
        <taxon>Parelaphostrongylus</taxon>
    </lineage>
</organism>
<protein>
    <submittedName>
        <fullName evidence="2">Uncharacterized protein</fullName>
    </submittedName>
</protein>
<accession>A0AAD5N2I8</accession>
<evidence type="ECO:0000313" key="2">
    <source>
        <dbReference type="EMBL" id="KAJ1360022.1"/>
    </source>
</evidence>